<accession>H8GPU2</accession>
<dbReference type="EMBL" id="CM001475">
    <property type="protein sequence ID" value="EIC29721.1"/>
    <property type="molecule type" value="Genomic_DNA"/>
</dbReference>
<dbReference type="STRING" id="686340.Metal_1955"/>
<reference evidence="1 2" key="1">
    <citation type="journal article" date="2013" name="Genome Announc.">
        <title>Genome Sequence of the Obligate Gammaproteobacterial Methanotroph Methylomicrobium album Strain BG8.</title>
        <authorList>
            <person name="Kits K.D."/>
            <person name="Kalyuzhnaya M.G."/>
            <person name="Klotz M.G."/>
            <person name="Jetten M.S."/>
            <person name="Op den Camp H.J."/>
            <person name="Vuilleumier S."/>
            <person name="Bringel F."/>
            <person name="Dispirito A.A."/>
            <person name="Murrell J.C."/>
            <person name="Bruce D."/>
            <person name="Cheng J.F."/>
            <person name="Copeland A."/>
            <person name="Goodwin L."/>
            <person name="Hauser L."/>
            <person name="Lajus A."/>
            <person name="Land M.L."/>
            <person name="Lapidus A."/>
            <person name="Lucas S."/>
            <person name="Medigue C."/>
            <person name="Pitluck S."/>
            <person name="Woyke T."/>
            <person name="Zeytun A."/>
            <person name="Stein L.Y."/>
        </authorList>
    </citation>
    <scope>NUCLEOTIDE SEQUENCE [LARGE SCALE GENOMIC DNA]</scope>
    <source>
        <strain evidence="1 2">BG8</strain>
    </source>
</reference>
<evidence type="ECO:0000313" key="1">
    <source>
        <dbReference type="EMBL" id="EIC29721.1"/>
    </source>
</evidence>
<dbReference type="HOGENOM" id="CLU_3390227_0_0_6"/>
<evidence type="ECO:0000313" key="2">
    <source>
        <dbReference type="Proteomes" id="UP000005090"/>
    </source>
</evidence>
<gene>
    <name evidence="1" type="ORF">Metal_1955</name>
</gene>
<organism evidence="1 2">
    <name type="scientific">Methylomicrobium album BG8</name>
    <dbReference type="NCBI Taxonomy" id="686340"/>
    <lineage>
        <taxon>Bacteria</taxon>
        <taxon>Pseudomonadati</taxon>
        <taxon>Pseudomonadota</taxon>
        <taxon>Gammaproteobacteria</taxon>
        <taxon>Methylococcales</taxon>
        <taxon>Methylococcaceae</taxon>
        <taxon>Methylomicrobium</taxon>
    </lineage>
</organism>
<keyword evidence="2" id="KW-1185">Reference proteome</keyword>
<proteinExistence type="predicted"/>
<dbReference type="Proteomes" id="UP000005090">
    <property type="component" value="Chromosome"/>
</dbReference>
<dbReference type="AlphaFoldDB" id="H8GPU2"/>
<sequence length="32" mass="3372">MKNKKGSADLEPLILGDEPSVGKSLTLFARGV</sequence>
<name>H8GPU2_METAL</name>
<protein>
    <submittedName>
        <fullName evidence="1">Uncharacterized protein</fullName>
    </submittedName>
</protein>